<comment type="caution">
    <text evidence="10">The sequence shown here is derived from an EMBL/GenBank/DDBJ whole genome shotgun (WGS) entry which is preliminary data.</text>
</comment>
<evidence type="ECO:0000313" key="11">
    <source>
        <dbReference type="Proteomes" id="UP000722791"/>
    </source>
</evidence>
<dbReference type="EMBL" id="BNCQ01000027">
    <property type="protein sequence ID" value="GIM08454.1"/>
    <property type="molecule type" value="Genomic_DNA"/>
</dbReference>
<dbReference type="PANTHER" id="PTHR23033">
    <property type="entry name" value="BETA1,3-GALACTOSYLTRANSFERASE"/>
    <property type="match status" value="1"/>
</dbReference>
<comment type="similarity">
    <text evidence="2">Belongs to the glycosyltransferase 31 family. Beta3-Gal-T subfamily.</text>
</comment>
<feature type="chain" id="PRO_5036271775" evidence="8">
    <location>
        <begin position="38"/>
        <end position="514"/>
    </location>
</feature>
<dbReference type="GO" id="GO:0016020">
    <property type="term" value="C:membrane"/>
    <property type="evidence" value="ECO:0007669"/>
    <property type="project" value="UniProtKB-SubCell"/>
</dbReference>
<dbReference type="PANTHER" id="PTHR23033:SF50">
    <property type="entry name" value="HEXOSYLTRANSFERASE"/>
    <property type="match status" value="1"/>
</dbReference>
<evidence type="ECO:0000256" key="7">
    <source>
        <dbReference type="SAM" id="MobiDB-lite"/>
    </source>
</evidence>
<dbReference type="OrthoDB" id="421979at2759"/>
<evidence type="ECO:0000256" key="1">
    <source>
        <dbReference type="ARBA" id="ARBA00004606"/>
    </source>
</evidence>
<sequence>MIRIVRLMLLLSSICHVTLLLLLLLLLQLLITPGSSAVSRWPPPADSPIYDDPLLDSIINLAQVPPFNSEFSPSHSTQSFRHQDRQRDQQQQPLSDDDFVFATGSCRERMPLTRSTRAWRNGIRAFILTDQDFEESLIRLNAEGTAHNESFAFFPDDRHTLLGGIAHGTKQGDTRAAVAPFAAHRHFGETYKWMLYGDDDTLFFMEPVKRMLASHDPNLPLAFSDNLWYLSYQPNAHAPRCLPCHMANVTLPSLEELVKTPQVREHIRKYLLMRTAHENVTDAEVDAVLEESRGVPGRLFVPSAACPICTPDLACNRNSHQDAPCNPAVAHGGAGMIFSVGLMRSIAYREAMACIRTFRSATGGDAMVSSCFWRHGIAFTDPGPIVRHLYDPHYHVFGGKAGQGYLMDPIGMIAHGRCNSKCRWMLQNALSLHLKGRHYRSWRVGSVLMWGVAHASLAAHSFLDMTARDGGVSWRHLPYGYDIDDTLGFAPYMALAAPPTPLATATAAKKDSST</sequence>
<dbReference type="InterPro" id="IPR026050">
    <property type="entry name" value="C1GALT1/C1GALT1_chp1"/>
</dbReference>
<evidence type="ECO:0000313" key="10">
    <source>
        <dbReference type="EMBL" id="GIM08454.1"/>
    </source>
</evidence>
<keyword evidence="4" id="KW-0735">Signal-anchor</keyword>
<dbReference type="Proteomes" id="UP000747110">
    <property type="component" value="Unassembled WGS sequence"/>
</dbReference>
<evidence type="ECO:0000313" key="9">
    <source>
        <dbReference type="EMBL" id="GIL79842.1"/>
    </source>
</evidence>
<comment type="subcellular location">
    <subcellularLocation>
        <location evidence="1">Membrane</location>
        <topology evidence="1">Single-pass type II membrane protein</topology>
    </subcellularLocation>
</comment>
<protein>
    <submittedName>
        <fullName evidence="10">Uncharacterized protein</fullName>
    </submittedName>
</protein>
<keyword evidence="6" id="KW-0472">Membrane</keyword>
<evidence type="ECO:0000256" key="6">
    <source>
        <dbReference type="ARBA" id="ARBA00023136"/>
    </source>
</evidence>
<reference evidence="10" key="1">
    <citation type="journal article" date="2021" name="Proc. Natl. Acad. Sci. U.S.A.">
        <title>Three genomes in the algal genus Volvox reveal the fate of a haploid sex-determining region after a transition to homothallism.</title>
        <authorList>
            <person name="Yamamoto K."/>
            <person name="Hamaji T."/>
            <person name="Kawai-Toyooka H."/>
            <person name="Matsuzaki R."/>
            <person name="Takahashi F."/>
            <person name="Nishimura Y."/>
            <person name="Kawachi M."/>
            <person name="Noguchi H."/>
            <person name="Minakuchi Y."/>
            <person name="Umen J.G."/>
            <person name="Toyoda A."/>
            <person name="Nozaki H."/>
        </authorList>
    </citation>
    <scope>NUCLEOTIDE SEQUENCE</scope>
    <source>
        <strain evidence="10">NIES-3785</strain>
        <strain evidence="9">NIES-3786</strain>
    </source>
</reference>
<proteinExistence type="inferred from homology"/>
<gene>
    <name evidence="9" type="ORF">Vretifemale_9122</name>
    <name evidence="10" type="ORF">Vretimale_12461</name>
</gene>
<dbReference type="EMBL" id="BNCP01000016">
    <property type="protein sequence ID" value="GIL79842.1"/>
    <property type="molecule type" value="Genomic_DNA"/>
</dbReference>
<name>A0A8J4LTB5_9CHLO</name>
<feature type="signal peptide" evidence="8">
    <location>
        <begin position="1"/>
        <end position="37"/>
    </location>
</feature>
<dbReference type="AlphaFoldDB" id="A0A8J4LTB5"/>
<organism evidence="10 11">
    <name type="scientific">Volvox reticuliferus</name>
    <dbReference type="NCBI Taxonomy" id="1737510"/>
    <lineage>
        <taxon>Eukaryota</taxon>
        <taxon>Viridiplantae</taxon>
        <taxon>Chlorophyta</taxon>
        <taxon>core chlorophytes</taxon>
        <taxon>Chlorophyceae</taxon>
        <taxon>CS clade</taxon>
        <taxon>Chlamydomonadales</taxon>
        <taxon>Volvocaceae</taxon>
        <taxon>Volvox</taxon>
    </lineage>
</organism>
<keyword evidence="8" id="KW-0732">Signal</keyword>
<feature type="compositionally biased region" description="Polar residues" evidence="7">
    <location>
        <begin position="70"/>
        <end position="80"/>
    </location>
</feature>
<keyword evidence="12" id="KW-1185">Reference proteome</keyword>
<keyword evidence="3" id="KW-0812">Transmembrane</keyword>
<keyword evidence="5" id="KW-1133">Transmembrane helix</keyword>
<evidence type="ECO:0000256" key="5">
    <source>
        <dbReference type="ARBA" id="ARBA00022989"/>
    </source>
</evidence>
<dbReference type="Proteomes" id="UP000722791">
    <property type="component" value="Unassembled WGS sequence"/>
</dbReference>
<evidence type="ECO:0000256" key="8">
    <source>
        <dbReference type="SAM" id="SignalP"/>
    </source>
</evidence>
<feature type="region of interest" description="Disordered" evidence="7">
    <location>
        <begin position="70"/>
        <end position="94"/>
    </location>
</feature>
<evidence type="ECO:0000313" key="12">
    <source>
        <dbReference type="Proteomes" id="UP000747110"/>
    </source>
</evidence>
<evidence type="ECO:0000256" key="4">
    <source>
        <dbReference type="ARBA" id="ARBA00022968"/>
    </source>
</evidence>
<evidence type="ECO:0000256" key="3">
    <source>
        <dbReference type="ARBA" id="ARBA00022692"/>
    </source>
</evidence>
<dbReference type="Gene3D" id="3.90.550.50">
    <property type="match status" value="1"/>
</dbReference>
<accession>A0A8J4LTB5</accession>
<evidence type="ECO:0000256" key="2">
    <source>
        <dbReference type="ARBA" id="ARBA00006462"/>
    </source>
</evidence>